<comment type="caution">
    <text evidence="1">The sequence shown here is derived from an EMBL/GenBank/DDBJ whole genome shotgun (WGS) entry which is preliminary data.</text>
</comment>
<accession>A0A645J2Q7</accession>
<evidence type="ECO:0000313" key="1">
    <source>
        <dbReference type="EMBL" id="MPN53743.1"/>
    </source>
</evidence>
<gene>
    <name evidence="1" type="ORF">SDC9_201409</name>
</gene>
<reference evidence="1" key="1">
    <citation type="submission" date="2019-08" db="EMBL/GenBank/DDBJ databases">
        <authorList>
            <person name="Kucharzyk K."/>
            <person name="Murdoch R.W."/>
            <person name="Higgins S."/>
            <person name="Loffler F."/>
        </authorList>
    </citation>
    <scope>NUCLEOTIDE SEQUENCE</scope>
</reference>
<dbReference type="EMBL" id="VSSQ01121195">
    <property type="protein sequence ID" value="MPN53743.1"/>
    <property type="molecule type" value="Genomic_DNA"/>
</dbReference>
<organism evidence="1">
    <name type="scientific">bioreactor metagenome</name>
    <dbReference type="NCBI Taxonomy" id="1076179"/>
    <lineage>
        <taxon>unclassified sequences</taxon>
        <taxon>metagenomes</taxon>
        <taxon>ecological metagenomes</taxon>
    </lineage>
</organism>
<dbReference type="AlphaFoldDB" id="A0A645J2Q7"/>
<sequence length="85" mass="9823">MESAFIYQIGKIGAGAAGCIPGDFLQIDIFGHFDGFCMNIQNRFPSGNIRQLQWNAPIKPAWPQQRFVENFRFVRCCQDHHAFFR</sequence>
<name>A0A645J2Q7_9ZZZZ</name>
<proteinExistence type="predicted"/>
<protein>
    <submittedName>
        <fullName evidence="1">Uncharacterized protein</fullName>
    </submittedName>
</protein>